<evidence type="ECO:0000256" key="6">
    <source>
        <dbReference type="SAM" id="MobiDB-lite"/>
    </source>
</evidence>
<comment type="subcellular location">
    <subcellularLocation>
        <location evidence="1">Membrane</location>
        <topology evidence="1">Multi-pass membrane protein</topology>
    </subcellularLocation>
</comment>
<feature type="region of interest" description="Disordered" evidence="6">
    <location>
        <begin position="547"/>
        <end position="575"/>
    </location>
</feature>
<evidence type="ECO:0000256" key="7">
    <source>
        <dbReference type="SAM" id="Phobius"/>
    </source>
</evidence>
<feature type="transmembrane region" description="Helical" evidence="7">
    <location>
        <begin position="373"/>
        <end position="395"/>
    </location>
</feature>
<feature type="transmembrane region" description="Helical" evidence="7">
    <location>
        <begin position="183"/>
        <end position="206"/>
    </location>
</feature>
<dbReference type="PANTHER" id="PTHR23502:SF51">
    <property type="entry name" value="QUINIDINE RESISTANCE PROTEIN 1-RELATED"/>
    <property type="match status" value="1"/>
</dbReference>
<feature type="region of interest" description="Disordered" evidence="6">
    <location>
        <begin position="1"/>
        <end position="84"/>
    </location>
</feature>
<feature type="transmembrane region" description="Helical" evidence="7">
    <location>
        <begin position="462"/>
        <end position="484"/>
    </location>
</feature>
<dbReference type="CDD" id="cd17323">
    <property type="entry name" value="MFS_Tpo1_MDR_like"/>
    <property type="match status" value="1"/>
</dbReference>
<feature type="compositionally biased region" description="Basic and acidic residues" evidence="6">
    <location>
        <begin position="35"/>
        <end position="48"/>
    </location>
</feature>
<feature type="transmembrane region" description="Helical" evidence="7">
    <location>
        <begin position="331"/>
        <end position="353"/>
    </location>
</feature>
<feature type="transmembrane region" description="Helical" evidence="7">
    <location>
        <begin position="128"/>
        <end position="148"/>
    </location>
</feature>
<feature type="transmembrane region" description="Helical" evidence="7">
    <location>
        <begin position="248"/>
        <end position="268"/>
    </location>
</feature>
<dbReference type="GO" id="GO:0022857">
    <property type="term" value="F:transmembrane transporter activity"/>
    <property type="evidence" value="ECO:0007669"/>
    <property type="project" value="InterPro"/>
</dbReference>
<dbReference type="SUPFAM" id="SSF103473">
    <property type="entry name" value="MFS general substrate transporter"/>
    <property type="match status" value="1"/>
</dbReference>
<dbReference type="InterPro" id="IPR020846">
    <property type="entry name" value="MFS_dom"/>
</dbReference>
<evidence type="ECO:0000256" key="4">
    <source>
        <dbReference type="ARBA" id="ARBA00022989"/>
    </source>
</evidence>
<evidence type="ECO:0000259" key="8">
    <source>
        <dbReference type="PROSITE" id="PS50850"/>
    </source>
</evidence>
<dbReference type="GO" id="GO:0005886">
    <property type="term" value="C:plasma membrane"/>
    <property type="evidence" value="ECO:0007669"/>
    <property type="project" value="TreeGrafter"/>
</dbReference>
<evidence type="ECO:0000313" key="10">
    <source>
        <dbReference type="Proteomes" id="UP000824998"/>
    </source>
</evidence>
<dbReference type="FunFam" id="1.20.1720.10:FF:000009">
    <property type="entry name" value="MFS multidrug transporter"/>
    <property type="match status" value="1"/>
</dbReference>
<feature type="transmembrane region" description="Helical" evidence="7">
    <location>
        <begin position="430"/>
        <end position="450"/>
    </location>
</feature>
<evidence type="ECO:0000256" key="2">
    <source>
        <dbReference type="ARBA" id="ARBA00022448"/>
    </source>
</evidence>
<evidence type="ECO:0000256" key="3">
    <source>
        <dbReference type="ARBA" id="ARBA00022692"/>
    </source>
</evidence>
<dbReference type="AlphaFoldDB" id="A0A9P8C3N1"/>
<keyword evidence="3 7" id="KW-0812">Transmembrane</keyword>
<feature type="compositionally biased region" description="Basic and acidic residues" evidence="6">
    <location>
        <begin position="58"/>
        <end position="70"/>
    </location>
</feature>
<gene>
    <name evidence="9" type="ORF">BJ875DRAFT_470420</name>
</gene>
<keyword evidence="2" id="KW-0813">Transport</keyword>
<comment type="caution">
    <text evidence="9">The sequence shown here is derived from an EMBL/GenBank/DDBJ whole genome shotgun (WGS) entry which is preliminary data.</text>
</comment>
<feature type="transmembrane region" description="Helical" evidence="7">
    <location>
        <begin position="520"/>
        <end position="541"/>
    </location>
</feature>
<dbReference type="PANTHER" id="PTHR23502">
    <property type="entry name" value="MAJOR FACILITATOR SUPERFAMILY"/>
    <property type="match status" value="1"/>
</dbReference>
<dbReference type="Gene3D" id="1.20.1250.20">
    <property type="entry name" value="MFS general substrate transporter like domains"/>
    <property type="match status" value="1"/>
</dbReference>
<keyword evidence="4 7" id="KW-1133">Transmembrane helix</keyword>
<feature type="compositionally biased region" description="Polar residues" evidence="6">
    <location>
        <begin position="1"/>
        <end position="23"/>
    </location>
</feature>
<evidence type="ECO:0000256" key="1">
    <source>
        <dbReference type="ARBA" id="ARBA00004141"/>
    </source>
</evidence>
<feature type="domain" description="Major facilitator superfamily (MFS) profile" evidence="8">
    <location>
        <begin position="94"/>
        <end position="545"/>
    </location>
</feature>
<evidence type="ECO:0000256" key="5">
    <source>
        <dbReference type="ARBA" id="ARBA00023136"/>
    </source>
</evidence>
<feature type="transmembrane region" description="Helical" evidence="7">
    <location>
        <begin position="496"/>
        <end position="514"/>
    </location>
</feature>
<dbReference type="InterPro" id="IPR011701">
    <property type="entry name" value="MFS"/>
</dbReference>
<dbReference type="EMBL" id="MU251622">
    <property type="protein sequence ID" value="KAG9231136.1"/>
    <property type="molecule type" value="Genomic_DNA"/>
</dbReference>
<name>A0A9P8C3N1_9HELO</name>
<dbReference type="InterPro" id="IPR036259">
    <property type="entry name" value="MFS_trans_sf"/>
</dbReference>
<evidence type="ECO:0000313" key="9">
    <source>
        <dbReference type="EMBL" id="KAG9231136.1"/>
    </source>
</evidence>
<dbReference type="OrthoDB" id="440553at2759"/>
<reference evidence="9" key="1">
    <citation type="journal article" date="2021" name="IMA Fungus">
        <title>Genomic characterization of three marine fungi, including Emericellopsis atlantica sp. nov. with signatures of a generalist lifestyle and marine biomass degradation.</title>
        <authorList>
            <person name="Hagestad O.C."/>
            <person name="Hou L."/>
            <person name="Andersen J.H."/>
            <person name="Hansen E.H."/>
            <person name="Altermark B."/>
            <person name="Li C."/>
            <person name="Kuhnert E."/>
            <person name="Cox R.J."/>
            <person name="Crous P.W."/>
            <person name="Spatafora J.W."/>
            <person name="Lail K."/>
            <person name="Amirebrahimi M."/>
            <person name="Lipzen A."/>
            <person name="Pangilinan J."/>
            <person name="Andreopoulos W."/>
            <person name="Hayes R.D."/>
            <person name="Ng V."/>
            <person name="Grigoriev I.V."/>
            <person name="Jackson S.A."/>
            <person name="Sutton T.D.S."/>
            <person name="Dobson A.D.W."/>
            <person name="Rama T."/>
        </authorList>
    </citation>
    <scope>NUCLEOTIDE SEQUENCE</scope>
    <source>
        <strain evidence="9">TRa018bII</strain>
    </source>
</reference>
<keyword evidence="5 7" id="KW-0472">Membrane</keyword>
<feature type="transmembrane region" description="Helical" evidence="7">
    <location>
        <begin position="93"/>
        <end position="113"/>
    </location>
</feature>
<feature type="transmembrane region" description="Helical" evidence="7">
    <location>
        <begin position="160"/>
        <end position="177"/>
    </location>
</feature>
<dbReference type="PROSITE" id="PS50850">
    <property type="entry name" value="MFS"/>
    <property type="match status" value="1"/>
</dbReference>
<keyword evidence="10" id="KW-1185">Reference proteome</keyword>
<dbReference type="Proteomes" id="UP000824998">
    <property type="component" value="Unassembled WGS sequence"/>
</dbReference>
<proteinExistence type="predicted"/>
<accession>A0A9P8C3N1</accession>
<dbReference type="Pfam" id="PF07690">
    <property type="entry name" value="MFS_1"/>
    <property type="match status" value="1"/>
</dbReference>
<organism evidence="9 10">
    <name type="scientific">Amylocarpus encephaloides</name>
    <dbReference type="NCBI Taxonomy" id="45428"/>
    <lineage>
        <taxon>Eukaryota</taxon>
        <taxon>Fungi</taxon>
        <taxon>Dikarya</taxon>
        <taxon>Ascomycota</taxon>
        <taxon>Pezizomycotina</taxon>
        <taxon>Leotiomycetes</taxon>
        <taxon>Helotiales</taxon>
        <taxon>Helotiales incertae sedis</taxon>
        <taxon>Amylocarpus</taxon>
    </lineage>
</organism>
<dbReference type="Gene3D" id="1.20.1720.10">
    <property type="entry name" value="Multidrug resistance protein D"/>
    <property type="match status" value="1"/>
</dbReference>
<sequence length="575" mass="62626">MADKQMTSSPIISRNVDNSTTARTDLLKTPSIESSPREDNSQDGKPITKNDFQGVSASKHETETSSRDTPPEVPSGNPPGEDYSVLTVPQKRMVVFTASVASVFSPMATSIYYPSLEIIAKDLGVSNSQISLTVTLFLVIQGIAPSFIADLADRSGRRPMYIVCFILFNAANIGLALQNNFVALLILRMLQAGGSSGTIALANGVVGDTITSSERGQYIAYSSFASIFGVLVAPILGGAIAQYAGWHFVFWFLFIFSCVVNIPLILFFPETCRRVVDNGSIPPPFLSRNITDNIRHKNRAKAGLVYDEEKAVDIKSKYRFSLPNPFSTLKVLLDLESALVLVATGLCLGNFYATSTASSKIFFEVYNFNQLQVSLMFIPLGGGSILAAFTAGIMVDQNYRRHATRLGIPIVRNRAQDLTDFPIEKARLQVAFPVAFISGAAVIGFGWSLVHKTSLAGPVITMFVAGWGLTCSVQVLNVLLVDLFPGKPSVATAANNLVRCEIGAVFTAVIVPLIDAVGTGWAFTILSLISVAFNPVLLILMRKGPEWRKQRKAKEEKARSQKEEKSKKRDMETRR</sequence>
<protein>
    <submittedName>
        <fullName evidence="9">MFS multidrug transporter-like protein</fullName>
    </submittedName>
</protein>
<feature type="transmembrane region" description="Helical" evidence="7">
    <location>
        <begin position="218"/>
        <end position="242"/>
    </location>
</feature>